<feature type="compositionally biased region" description="Low complexity" evidence="1">
    <location>
        <begin position="78"/>
        <end position="87"/>
    </location>
</feature>
<keyword evidence="4" id="KW-1185">Reference proteome</keyword>
<protein>
    <recommendedName>
        <fullName evidence="5">Serine/threonine protein kinase</fullName>
    </recommendedName>
</protein>
<accession>A0ABS0VU88</accession>
<sequence>MTESNDPSGSRGRGNPDPDGIPDRRNDRADVPPESDVFAHGAGVGWGAAGTDPTPTQSMAPVGPEAAGARASQQVGAPPYTTTTGPRRRGMTGIVIGFLVVVIIAALSVVLLGFTVLGWGRTGDSRETQQPETPAVVETTVVTVTDGPTEESAATTTSEKSTSSEPKTGEKTTTESTKASTTKKKPVFSVPDEASNCGTSGGFVVYAGTDVTSCGFAMNVGGQIAGQGGNSSRTITAVSPVTGRSYRMTCSPKGAGAWVCRGGDNAVVYVAP</sequence>
<feature type="region of interest" description="Disordered" evidence="1">
    <location>
        <begin position="1"/>
        <end position="87"/>
    </location>
</feature>
<feature type="compositionally biased region" description="Basic and acidic residues" evidence="1">
    <location>
        <begin position="21"/>
        <end position="31"/>
    </location>
</feature>
<dbReference type="Proteomes" id="UP000625574">
    <property type="component" value="Unassembled WGS sequence"/>
</dbReference>
<feature type="transmembrane region" description="Helical" evidence="2">
    <location>
        <begin position="94"/>
        <end position="120"/>
    </location>
</feature>
<evidence type="ECO:0000313" key="4">
    <source>
        <dbReference type="Proteomes" id="UP000625574"/>
    </source>
</evidence>
<evidence type="ECO:0000313" key="3">
    <source>
        <dbReference type="EMBL" id="MBI9000337.1"/>
    </source>
</evidence>
<reference evidence="3 4" key="1">
    <citation type="submission" date="2020-12" db="EMBL/GenBank/DDBJ databases">
        <title>Genome public.</title>
        <authorList>
            <person name="Sun Q."/>
        </authorList>
    </citation>
    <scope>NUCLEOTIDE SEQUENCE [LARGE SCALE GENOMIC DNA]</scope>
    <source>
        <strain evidence="3 4">CCM 8864</strain>
    </source>
</reference>
<feature type="compositionally biased region" description="Low complexity" evidence="1">
    <location>
        <begin position="131"/>
        <end position="166"/>
    </location>
</feature>
<evidence type="ECO:0000256" key="1">
    <source>
        <dbReference type="SAM" id="MobiDB-lite"/>
    </source>
</evidence>
<organism evidence="3 4">
    <name type="scientific">Corynebacterium marambiense</name>
    <dbReference type="NCBI Taxonomy" id="2765364"/>
    <lineage>
        <taxon>Bacteria</taxon>
        <taxon>Bacillati</taxon>
        <taxon>Actinomycetota</taxon>
        <taxon>Actinomycetes</taxon>
        <taxon>Mycobacteriales</taxon>
        <taxon>Corynebacteriaceae</taxon>
        <taxon>Corynebacterium</taxon>
    </lineage>
</organism>
<gene>
    <name evidence="3" type="ORF">JDV76_05050</name>
</gene>
<feature type="region of interest" description="Disordered" evidence="1">
    <location>
        <begin position="123"/>
        <end position="185"/>
    </location>
</feature>
<name>A0ABS0VU88_9CORY</name>
<dbReference type="RefSeq" id="WP_198735769.1">
    <property type="nucleotide sequence ID" value="NZ_JAEIOT010000005.1"/>
</dbReference>
<evidence type="ECO:0000256" key="2">
    <source>
        <dbReference type="SAM" id="Phobius"/>
    </source>
</evidence>
<dbReference type="EMBL" id="JAEIOT010000005">
    <property type="protein sequence ID" value="MBI9000337.1"/>
    <property type="molecule type" value="Genomic_DNA"/>
</dbReference>
<evidence type="ECO:0008006" key="5">
    <source>
        <dbReference type="Google" id="ProtNLM"/>
    </source>
</evidence>
<keyword evidence="2" id="KW-1133">Transmembrane helix</keyword>
<proteinExistence type="predicted"/>
<comment type="caution">
    <text evidence="3">The sequence shown here is derived from an EMBL/GenBank/DDBJ whole genome shotgun (WGS) entry which is preliminary data.</text>
</comment>
<keyword evidence="2" id="KW-0472">Membrane</keyword>
<keyword evidence="2" id="KW-0812">Transmembrane</keyword>